<sequence length="127" mass="14701">MFKSKKINLIVYILAFLTSIIYLGWRIIYTIPWEDSPLSYIFGVILWLCELVSYSSAFVLIANKSKTFNLEKGELTAENMPDIDVFIATHNEDYTIVYKTLNACVQMDYPDKIKSISTLQMIQIDLK</sequence>
<evidence type="ECO:0000256" key="5">
    <source>
        <dbReference type="ARBA" id="ARBA00022989"/>
    </source>
</evidence>
<dbReference type="GeneID" id="78827093"/>
<dbReference type="Gene3D" id="3.90.550.10">
    <property type="entry name" value="Spore Coat Polysaccharide Biosynthesis Protein SpsA, Chain A"/>
    <property type="match status" value="1"/>
</dbReference>
<evidence type="ECO:0000256" key="4">
    <source>
        <dbReference type="ARBA" id="ARBA00022692"/>
    </source>
</evidence>
<keyword evidence="5 7" id="KW-1133">Transmembrane helix</keyword>
<keyword evidence="6 7" id="KW-0472">Membrane</keyword>
<dbReference type="InterPro" id="IPR029044">
    <property type="entry name" value="Nucleotide-diphossugar_trans"/>
</dbReference>
<reference evidence="8 9" key="1">
    <citation type="submission" date="2024-06" db="EMBL/GenBank/DDBJ databases">
        <title>Genomic Encyclopedia of Type Strains, Phase IV (KMG-IV): sequencing the most valuable type-strain genomes for metagenomic binning, comparative biology and taxonomic classification.</title>
        <authorList>
            <person name="Goeker M."/>
        </authorList>
    </citation>
    <scope>NUCLEOTIDE SEQUENCE [LARGE SCALE GENOMIC DNA]</scope>
    <source>
        <strain evidence="8 9">DSM 29126</strain>
    </source>
</reference>
<proteinExistence type="predicted"/>
<comment type="subcellular location">
    <subcellularLocation>
        <location evidence="1">Membrane</location>
        <topology evidence="1">Multi-pass membrane protein</topology>
    </subcellularLocation>
</comment>
<keyword evidence="9" id="KW-1185">Reference proteome</keyword>
<keyword evidence="2" id="KW-0328">Glycosyltransferase</keyword>
<dbReference type="RefSeq" id="WP_237396498.1">
    <property type="nucleotide sequence ID" value="NZ_AP024276.1"/>
</dbReference>
<feature type="transmembrane region" description="Helical" evidence="7">
    <location>
        <begin position="7"/>
        <end position="28"/>
    </location>
</feature>
<name>A0ABV2ERN6_9STRE</name>
<feature type="transmembrane region" description="Helical" evidence="7">
    <location>
        <begin position="40"/>
        <end position="62"/>
    </location>
</feature>
<dbReference type="PANTHER" id="PTHR43867:SF2">
    <property type="entry name" value="CELLULOSE SYNTHASE CATALYTIC SUBUNIT A [UDP-FORMING]"/>
    <property type="match status" value="1"/>
</dbReference>
<dbReference type="EMBL" id="JBEPLX010000008">
    <property type="protein sequence ID" value="MET3533850.1"/>
    <property type="molecule type" value="Genomic_DNA"/>
</dbReference>
<keyword evidence="3" id="KW-0808">Transferase</keyword>
<dbReference type="InterPro" id="IPR050321">
    <property type="entry name" value="Glycosyltr_2/OpgH_subfam"/>
</dbReference>
<gene>
    <name evidence="8" type="ORF">ABID50_001006</name>
</gene>
<dbReference type="PANTHER" id="PTHR43867">
    <property type="entry name" value="CELLULOSE SYNTHASE CATALYTIC SUBUNIT A [UDP-FORMING]"/>
    <property type="match status" value="1"/>
</dbReference>
<evidence type="ECO:0000313" key="8">
    <source>
        <dbReference type="EMBL" id="MET3533850.1"/>
    </source>
</evidence>
<organism evidence="8 9">
    <name type="scientific">Streptococcus parasuis</name>
    <dbReference type="NCBI Taxonomy" id="1501662"/>
    <lineage>
        <taxon>Bacteria</taxon>
        <taxon>Bacillati</taxon>
        <taxon>Bacillota</taxon>
        <taxon>Bacilli</taxon>
        <taxon>Lactobacillales</taxon>
        <taxon>Streptococcaceae</taxon>
        <taxon>Streptococcus</taxon>
    </lineage>
</organism>
<accession>A0ABV2ERN6</accession>
<evidence type="ECO:0000313" key="9">
    <source>
        <dbReference type="Proteomes" id="UP001549134"/>
    </source>
</evidence>
<evidence type="ECO:0000256" key="1">
    <source>
        <dbReference type="ARBA" id="ARBA00004141"/>
    </source>
</evidence>
<comment type="caution">
    <text evidence="8">The sequence shown here is derived from an EMBL/GenBank/DDBJ whole genome shotgun (WGS) entry which is preliminary data.</text>
</comment>
<evidence type="ECO:0000256" key="7">
    <source>
        <dbReference type="SAM" id="Phobius"/>
    </source>
</evidence>
<evidence type="ECO:0000256" key="6">
    <source>
        <dbReference type="ARBA" id="ARBA00023136"/>
    </source>
</evidence>
<keyword evidence="4 7" id="KW-0812">Transmembrane</keyword>
<evidence type="ECO:0000256" key="2">
    <source>
        <dbReference type="ARBA" id="ARBA00022676"/>
    </source>
</evidence>
<dbReference type="Proteomes" id="UP001549134">
    <property type="component" value="Unassembled WGS sequence"/>
</dbReference>
<protein>
    <submittedName>
        <fullName evidence="8">Cellulose synthase/poly-beta-1,6-N-acetylglucosamine synthase-like glycosyltransferase</fullName>
    </submittedName>
</protein>
<evidence type="ECO:0000256" key="3">
    <source>
        <dbReference type="ARBA" id="ARBA00022679"/>
    </source>
</evidence>